<gene>
    <name evidence="1" type="ORF">PDE001_LOCUS12191</name>
</gene>
<dbReference type="AlphaFoldDB" id="A0AAV0VDM6"/>
<organism evidence="1 2">
    <name type="scientific">Peronospora destructor</name>
    <dbReference type="NCBI Taxonomy" id="86335"/>
    <lineage>
        <taxon>Eukaryota</taxon>
        <taxon>Sar</taxon>
        <taxon>Stramenopiles</taxon>
        <taxon>Oomycota</taxon>
        <taxon>Peronosporomycetes</taxon>
        <taxon>Peronosporales</taxon>
        <taxon>Peronosporaceae</taxon>
        <taxon>Peronospora</taxon>
    </lineage>
</organism>
<proteinExistence type="predicted"/>
<reference evidence="1" key="1">
    <citation type="submission" date="2022-12" db="EMBL/GenBank/DDBJ databases">
        <authorList>
            <person name="Webb A."/>
        </authorList>
    </citation>
    <scope>NUCLEOTIDE SEQUENCE</scope>
    <source>
        <strain evidence="1">Pd1</strain>
    </source>
</reference>
<evidence type="ECO:0000313" key="2">
    <source>
        <dbReference type="Proteomes" id="UP001162029"/>
    </source>
</evidence>
<protein>
    <submittedName>
        <fullName evidence="1">Uncharacterized protein</fullName>
    </submittedName>
</protein>
<comment type="caution">
    <text evidence="1">The sequence shown here is derived from an EMBL/GenBank/DDBJ whole genome shotgun (WGS) entry which is preliminary data.</text>
</comment>
<keyword evidence="2" id="KW-1185">Reference proteome</keyword>
<accession>A0AAV0VDM6</accession>
<sequence>MLTDGFTTVTNKKKRTRGGVDFSTMLTKHVPRPLNGIATQNYFEALQTVSTSFTSFDATVDAKYGKRLRYR</sequence>
<evidence type="ECO:0000313" key="1">
    <source>
        <dbReference type="EMBL" id="CAI5747277.1"/>
    </source>
</evidence>
<dbReference type="EMBL" id="CANTFM010002686">
    <property type="protein sequence ID" value="CAI5747277.1"/>
    <property type="molecule type" value="Genomic_DNA"/>
</dbReference>
<dbReference type="Proteomes" id="UP001162029">
    <property type="component" value="Unassembled WGS sequence"/>
</dbReference>
<name>A0AAV0VDM6_9STRA</name>